<dbReference type="AlphaFoldDB" id="D0WC06"/>
<dbReference type="Proteomes" id="UP000003843">
    <property type="component" value="Unassembled WGS sequence"/>
</dbReference>
<dbReference type="EMBL" id="ACEQ02000028">
    <property type="protein sequence ID" value="EEZ74857.1"/>
    <property type="molecule type" value="Genomic_DNA"/>
</dbReference>
<sequence>MFGCQHSGESLLENAPLYWQIEMPSETGSDGIFDGVLFLGLY</sequence>
<reference evidence="1 2" key="1">
    <citation type="submission" date="2009-10" db="EMBL/GenBank/DDBJ databases">
        <authorList>
            <person name="Weinstock G."/>
            <person name="Sodergren E."/>
            <person name="Clifton S."/>
            <person name="Fulton L."/>
            <person name="Fulton B."/>
            <person name="Courtney L."/>
            <person name="Fronick C."/>
            <person name="Harrison M."/>
            <person name="Strong C."/>
            <person name="Farmer C."/>
            <person name="Delahaunty K."/>
            <person name="Markovic C."/>
            <person name="Hall O."/>
            <person name="Minx P."/>
            <person name="Tomlinson C."/>
            <person name="Mitreva M."/>
            <person name="Nelson J."/>
            <person name="Hou S."/>
            <person name="Wollam A."/>
            <person name="Pepin K.H."/>
            <person name="Johnson M."/>
            <person name="Bhonagiri V."/>
            <person name="Nash W.E."/>
            <person name="Warren W."/>
            <person name="Chinwalla A."/>
            <person name="Mardis E.R."/>
            <person name="Wilson R.K."/>
        </authorList>
    </citation>
    <scope>NUCLEOTIDE SEQUENCE [LARGE SCALE GENOMIC DNA]</scope>
    <source>
        <strain evidence="1 2">ATCC 23970</strain>
    </source>
</reference>
<comment type="caution">
    <text evidence="1">The sequence shown here is derived from an EMBL/GenBank/DDBJ whole genome shotgun (WGS) entry which is preliminary data.</text>
</comment>
<name>D0WC06_NEILA</name>
<evidence type="ECO:0000313" key="1">
    <source>
        <dbReference type="EMBL" id="EEZ74857.1"/>
    </source>
</evidence>
<evidence type="ECO:0000313" key="2">
    <source>
        <dbReference type="Proteomes" id="UP000003843"/>
    </source>
</evidence>
<gene>
    <name evidence="1" type="ORF">NEILACOT_05085</name>
</gene>
<accession>D0WC06</accession>
<proteinExistence type="predicted"/>
<organism evidence="1 2">
    <name type="scientific">Neisseria lactamica ATCC 23970</name>
    <dbReference type="NCBI Taxonomy" id="546265"/>
    <lineage>
        <taxon>Bacteria</taxon>
        <taxon>Pseudomonadati</taxon>
        <taxon>Pseudomonadota</taxon>
        <taxon>Betaproteobacteria</taxon>
        <taxon>Neisseriales</taxon>
        <taxon>Neisseriaceae</taxon>
        <taxon>Neisseria</taxon>
    </lineage>
</organism>
<protein>
    <submittedName>
        <fullName evidence="1">Uncharacterized protein</fullName>
    </submittedName>
</protein>